<dbReference type="InterPro" id="IPR016024">
    <property type="entry name" value="ARM-type_fold"/>
</dbReference>
<evidence type="ECO:0000256" key="9">
    <source>
        <dbReference type="PROSITE-ProRule" id="PRU00103"/>
    </source>
</evidence>
<dbReference type="GO" id="GO:0034272">
    <property type="term" value="C:phosphatidylinositol 3-kinase complex, class III, type II"/>
    <property type="evidence" value="ECO:0007669"/>
    <property type="project" value="TreeGrafter"/>
</dbReference>
<feature type="compositionally biased region" description="Polar residues" evidence="11">
    <location>
        <begin position="980"/>
        <end position="998"/>
    </location>
</feature>
<dbReference type="SUPFAM" id="SSF56112">
    <property type="entry name" value="Protein kinase-like (PK-like)"/>
    <property type="match status" value="1"/>
</dbReference>
<proteinExistence type="predicted"/>
<dbReference type="PANTHER" id="PTHR17583">
    <property type="entry name" value="PHOSPHOINOSITIDE 3-KINASE REGULATORY SUBUNIT 4"/>
    <property type="match status" value="1"/>
</dbReference>
<dbReference type="InterPro" id="IPR011009">
    <property type="entry name" value="Kinase-like_dom_sf"/>
</dbReference>
<dbReference type="Pfam" id="PF22956">
    <property type="entry name" value="VPS15-like_hel"/>
    <property type="match status" value="1"/>
</dbReference>
<dbReference type="PROSITE" id="PS00108">
    <property type="entry name" value="PROTEIN_KINASE_ST"/>
    <property type="match status" value="1"/>
</dbReference>
<dbReference type="InterPro" id="IPR036322">
    <property type="entry name" value="WD40_repeat_dom_sf"/>
</dbReference>
<dbReference type="PANTHER" id="PTHR17583:SF0">
    <property type="entry name" value="PHOSPHOINOSITIDE 3-KINASE REGULATORY SUBUNIT 4"/>
    <property type="match status" value="1"/>
</dbReference>
<evidence type="ECO:0000256" key="1">
    <source>
        <dbReference type="ARBA" id="ARBA00012513"/>
    </source>
</evidence>
<dbReference type="Gene3D" id="1.10.510.10">
    <property type="entry name" value="Transferase(Phosphotransferase) domain 1"/>
    <property type="match status" value="1"/>
</dbReference>
<reference evidence="13" key="1">
    <citation type="journal article" date="2020" name="Nat. Commun.">
        <title>Large-scale genome sequencing of mycorrhizal fungi provides insights into the early evolution of symbiotic traits.</title>
        <authorList>
            <person name="Miyauchi S."/>
            <person name="Kiss E."/>
            <person name="Kuo A."/>
            <person name="Drula E."/>
            <person name="Kohler A."/>
            <person name="Sanchez-Garcia M."/>
            <person name="Morin E."/>
            <person name="Andreopoulos B."/>
            <person name="Barry K.W."/>
            <person name="Bonito G."/>
            <person name="Buee M."/>
            <person name="Carver A."/>
            <person name="Chen C."/>
            <person name="Cichocki N."/>
            <person name="Clum A."/>
            <person name="Culley D."/>
            <person name="Crous P.W."/>
            <person name="Fauchery L."/>
            <person name="Girlanda M."/>
            <person name="Hayes R.D."/>
            <person name="Keri Z."/>
            <person name="LaButti K."/>
            <person name="Lipzen A."/>
            <person name="Lombard V."/>
            <person name="Magnuson J."/>
            <person name="Maillard F."/>
            <person name="Murat C."/>
            <person name="Nolan M."/>
            <person name="Ohm R.A."/>
            <person name="Pangilinan J."/>
            <person name="Pereira M.F."/>
            <person name="Perotto S."/>
            <person name="Peter M."/>
            <person name="Pfister S."/>
            <person name="Riley R."/>
            <person name="Sitrit Y."/>
            <person name="Stielow J.B."/>
            <person name="Szollosi G."/>
            <person name="Zifcakova L."/>
            <person name="Stursova M."/>
            <person name="Spatafora J.W."/>
            <person name="Tedersoo L."/>
            <person name="Vaario L.M."/>
            <person name="Yamada A."/>
            <person name="Yan M."/>
            <person name="Wang P."/>
            <person name="Xu J."/>
            <person name="Bruns T."/>
            <person name="Baldrian P."/>
            <person name="Vilgalys R."/>
            <person name="Dunand C."/>
            <person name="Henrissat B."/>
            <person name="Grigoriev I.V."/>
            <person name="Hibbett D."/>
            <person name="Nagy L.G."/>
            <person name="Martin F.M."/>
        </authorList>
    </citation>
    <scope>NUCLEOTIDE SEQUENCE</scope>
    <source>
        <strain evidence="13">UP504</strain>
    </source>
</reference>
<keyword evidence="5" id="KW-0677">Repeat</keyword>
<evidence type="ECO:0000256" key="7">
    <source>
        <dbReference type="ARBA" id="ARBA00022777"/>
    </source>
</evidence>
<dbReference type="EMBL" id="MU128938">
    <property type="protein sequence ID" value="KAF9516566.1"/>
    <property type="molecule type" value="Genomic_DNA"/>
</dbReference>
<keyword evidence="3 10" id="KW-0853">WD repeat</keyword>
<evidence type="ECO:0000313" key="14">
    <source>
        <dbReference type="Proteomes" id="UP000886523"/>
    </source>
</evidence>
<feature type="repeat" description="HEAT" evidence="9">
    <location>
        <begin position="469"/>
        <end position="506"/>
    </location>
</feature>
<organism evidence="13 14">
    <name type="scientific">Hydnum rufescens UP504</name>
    <dbReference type="NCBI Taxonomy" id="1448309"/>
    <lineage>
        <taxon>Eukaryota</taxon>
        <taxon>Fungi</taxon>
        <taxon>Dikarya</taxon>
        <taxon>Basidiomycota</taxon>
        <taxon>Agaricomycotina</taxon>
        <taxon>Agaricomycetes</taxon>
        <taxon>Cantharellales</taxon>
        <taxon>Hydnaceae</taxon>
        <taxon>Hydnum</taxon>
    </lineage>
</organism>
<evidence type="ECO:0000256" key="5">
    <source>
        <dbReference type="ARBA" id="ARBA00022737"/>
    </source>
</evidence>
<dbReference type="Pfam" id="PF00400">
    <property type="entry name" value="WD40"/>
    <property type="match status" value="2"/>
</dbReference>
<dbReference type="InterPro" id="IPR021133">
    <property type="entry name" value="HEAT_type_2"/>
</dbReference>
<keyword evidence="4" id="KW-0808">Transferase</keyword>
<dbReference type="InterPro" id="IPR008271">
    <property type="entry name" value="Ser/Thr_kinase_AS"/>
</dbReference>
<dbReference type="GO" id="GO:0034271">
    <property type="term" value="C:phosphatidylinositol 3-kinase complex, class III, type I"/>
    <property type="evidence" value="ECO:0007669"/>
    <property type="project" value="TreeGrafter"/>
</dbReference>
<dbReference type="PROSITE" id="PS50294">
    <property type="entry name" value="WD_REPEATS_REGION"/>
    <property type="match status" value="1"/>
</dbReference>
<dbReference type="SMART" id="SM00220">
    <property type="entry name" value="S_TKc"/>
    <property type="match status" value="1"/>
</dbReference>
<dbReference type="GO" id="GO:0005524">
    <property type="term" value="F:ATP binding"/>
    <property type="evidence" value="ECO:0007669"/>
    <property type="project" value="UniProtKB-KW"/>
</dbReference>
<evidence type="ECO:0000256" key="6">
    <source>
        <dbReference type="ARBA" id="ARBA00022741"/>
    </source>
</evidence>
<keyword evidence="2" id="KW-0723">Serine/threonine-protein kinase</keyword>
<dbReference type="InterPro" id="IPR001680">
    <property type="entry name" value="WD40_rpt"/>
</dbReference>
<accession>A0A9P6B2P7</accession>
<evidence type="ECO:0000256" key="10">
    <source>
        <dbReference type="PROSITE-ProRule" id="PRU00221"/>
    </source>
</evidence>
<dbReference type="Gene3D" id="2.130.10.10">
    <property type="entry name" value="YVTN repeat-like/Quinoprotein amine dehydrogenase"/>
    <property type="match status" value="3"/>
</dbReference>
<feature type="region of interest" description="Disordered" evidence="11">
    <location>
        <begin position="810"/>
        <end position="836"/>
    </location>
</feature>
<dbReference type="SUPFAM" id="SSF50978">
    <property type="entry name" value="WD40 repeat-like"/>
    <property type="match status" value="1"/>
</dbReference>
<dbReference type="SUPFAM" id="SSF48371">
    <property type="entry name" value="ARM repeat"/>
    <property type="match status" value="1"/>
</dbReference>
<feature type="region of interest" description="Disordered" evidence="11">
    <location>
        <begin position="936"/>
        <end position="999"/>
    </location>
</feature>
<feature type="repeat" description="WD" evidence="10">
    <location>
        <begin position="1151"/>
        <end position="1192"/>
    </location>
</feature>
<evidence type="ECO:0000256" key="4">
    <source>
        <dbReference type="ARBA" id="ARBA00022679"/>
    </source>
</evidence>
<dbReference type="Pfam" id="PF00069">
    <property type="entry name" value="Pkinase"/>
    <property type="match status" value="1"/>
</dbReference>
<sequence>MGNTASGATARTGGALDSYVSELGADIIYEKSLGSSRFLKTVRGRHRNGPVIVKMFIKHDPMLSLRTYQKRLKAEREALTDIPNIYNYQSFLETERAGYIIRQWLANNLYDRISTRPFLSLVEKKWIAFQLVHAMKDVRARKVAHGDIKSENILVTSWNWVYITDFASFKPVHLPEDDPADYSFYFDASGRRTCYIAPERFYAADDKSADREGPVTEAMDVFSLGCVLAELFLDGRDTFTLSQLFKYRAKELNMESHLSAIEDDSIRSLISQMITLDPAARPSFEDLLDHARDVAFPESFYSFLHNYVIAINETSSPSPFTKPVPLKTGVEILPGTATEHWNTIPTDSDHRIERIWADFDSVEPLLADERVEETVTELVPRTPVSQLSSRAFQEIFPVEVHIPNRSSQLRKMLGSGRQAATEDGPALIILSLVSANVRNCASPGSKVKALDLLLALAPFLTDESKLDRLVPYVVDLLKDDVAIVRASAIRTLTQVVMLVSAITASNASLFPEYILPNARYIGRDSEVMVRAMYAQCLVPLGEAGIRFLEMSQAIKAHGTVKSRGAHDFDATFEEDSYDTRLRDLQLEIEEQIVGLLVDPSSVVKRAILHDTPALCVFFGRQKTNDVVLSHMITYLNDRDWLLRYAFFDSIVAVAACVGSRSLEEYILPLMIQALSDMEETVVAKVLNSLTSLAELGLFEKLRIWELMSAATGFLYHPNIWIREGAAAFISSSAKHLPVTDVWCILYPSLRPLLRSDIRAISEQSLLMTVKPHLPRAIFDAAVAWAMKADNTLFWNPQQYRTKISKFDVAKDSSNTPRKGKTSSRSGAPRSDEDNTQLHRLEQSKIILLRDYILKLAQTTRSFASRSPVEILGIELAKITTVGLQTLGIVPQTVFLNGQDSSSATGPDDLMHQDGPFDHAGPYGDLRRKLAQMDGSVLSLNPPASSNSPRIPESDKGALSPRPASSLAETDVSRDFLGITNRPSSPSAESLISNQTTAVHSALHTSKRGIHVGNGRKAAPAVGTVNTTATATGVLEAAVKLRADLEHDEASGRSSPMHMGGPGRRESKLRMAFPAPPSTTYAYIQFKDGQEPAITNVLEHVYHDNFREGFHDFGPRILHGPIRRRQPIRAGLPPRDVSAIGRRSEATLIANLTAHGSCVNDIAVSPDQVFFVSCSDDRSAKVWDTARLERNVTSKPRHVYNQHHARVTCICMVEASHCFVSAAEDGSVHVVRVHVSVSGSLPKYGKLQIVREHRLDHPGEFITSMQHYNTEISSNLLYTTTHSSVVILDLRTMRVLQQMSNPVHFGVITCTCVDSGRTWLVTGTQGGILTLWDLRFGLRLRSWRVGTSSGSQTPMSIHQCVIHPTAGKRTLVVVAISPRSLSSQPSSVDNAKALIEVWDISKPVLVESFATREVSDPHHGLPSLAPTLTELETSVQPEMTTPADAIAAFVRARKPGRGGRTPSPPESSRVDTQDNSEADAETRTLRGTAIEDVDARDIRALIGGVNFGTPGNRINRLFTGDAYGDVDPRPTEEKTGYIITGSADRRITYWDLSGKIERSVVLSGLEPGTEQPVFRQVNILTLVKYSTYAAAQNRTLRGSGPRPAQRTSLISGHQHQLLRAHQDCITALACLDSPFRGALVSGDRSGTIKVFRVDGD</sequence>
<feature type="region of interest" description="Disordered" evidence="11">
    <location>
        <begin position="1452"/>
        <end position="1480"/>
    </location>
</feature>
<evidence type="ECO:0000256" key="2">
    <source>
        <dbReference type="ARBA" id="ARBA00022527"/>
    </source>
</evidence>
<feature type="compositionally biased region" description="Low complexity" evidence="11">
    <location>
        <begin position="936"/>
        <end position="948"/>
    </location>
</feature>
<dbReference type="Gene3D" id="1.25.10.10">
    <property type="entry name" value="Leucine-rich Repeat Variant"/>
    <property type="match status" value="2"/>
</dbReference>
<keyword evidence="7" id="KW-0418">Kinase</keyword>
<dbReference type="InterPro" id="IPR055231">
    <property type="entry name" value="2AA_helical"/>
</dbReference>
<dbReference type="OrthoDB" id="242910at2759"/>
<dbReference type="InterPro" id="IPR011989">
    <property type="entry name" value="ARM-like"/>
</dbReference>
<dbReference type="GO" id="GO:0006623">
    <property type="term" value="P:protein targeting to vacuole"/>
    <property type="evidence" value="ECO:0007669"/>
    <property type="project" value="TreeGrafter"/>
</dbReference>
<dbReference type="InterPro" id="IPR000719">
    <property type="entry name" value="Prot_kinase_dom"/>
</dbReference>
<dbReference type="GO" id="GO:0005770">
    <property type="term" value="C:late endosome"/>
    <property type="evidence" value="ECO:0007669"/>
    <property type="project" value="TreeGrafter"/>
</dbReference>
<dbReference type="GO" id="GO:0071561">
    <property type="term" value="C:nucleus-vacuole junction"/>
    <property type="evidence" value="ECO:0007669"/>
    <property type="project" value="TreeGrafter"/>
</dbReference>
<dbReference type="SMART" id="SM00320">
    <property type="entry name" value="WD40"/>
    <property type="match status" value="5"/>
</dbReference>
<dbReference type="GO" id="GO:0004674">
    <property type="term" value="F:protein serine/threonine kinase activity"/>
    <property type="evidence" value="ECO:0007669"/>
    <property type="project" value="UniProtKB-KW"/>
</dbReference>
<dbReference type="CDD" id="cd13980">
    <property type="entry name" value="STKc_Vps15"/>
    <property type="match status" value="1"/>
</dbReference>
<keyword evidence="8" id="KW-0067">ATP-binding</keyword>
<comment type="caution">
    <text evidence="13">The sequence shown here is derived from an EMBL/GenBank/DDBJ whole genome shotgun (WGS) entry which is preliminary data.</text>
</comment>
<dbReference type="PROSITE" id="PS50011">
    <property type="entry name" value="PROTEIN_KINASE_DOM"/>
    <property type="match status" value="1"/>
</dbReference>
<name>A0A9P6B2P7_9AGAM</name>
<dbReference type="InterPro" id="IPR045162">
    <property type="entry name" value="Vps15-like"/>
</dbReference>
<dbReference type="PROSITE" id="PS50082">
    <property type="entry name" value="WD_REPEATS_2"/>
    <property type="match status" value="1"/>
</dbReference>
<keyword evidence="6" id="KW-0547">Nucleotide-binding</keyword>
<evidence type="ECO:0000313" key="13">
    <source>
        <dbReference type="EMBL" id="KAF9516566.1"/>
    </source>
</evidence>
<protein>
    <recommendedName>
        <fullName evidence="1">non-specific serine/threonine protein kinase</fullName>
        <ecNumber evidence="1">2.7.11.1</ecNumber>
    </recommendedName>
</protein>
<dbReference type="FunFam" id="1.10.510.10:FF:000497">
    <property type="entry name" value="Phosphoinositide 3-kinase regulatory subunit"/>
    <property type="match status" value="1"/>
</dbReference>
<dbReference type="InterPro" id="IPR015943">
    <property type="entry name" value="WD40/YVTN_repeat-like_dom_sf"/>
</dbReference>
<dbReference type="GO" id="GO:0045324">
    <property type="term" value="P:late endosome to vacuole transport"/>
    <property type="evidence" value="ECO:0007669"/>
    <property type="project" value="InterPro"/>
</dbReference>
<keyword evidence="14" id="KW-1185">Reference proteome</keyword>
<dbReference type="GO" id="GO:0016236">
    <property type="term" value="P:macroautophagy"/>
    <property type="evidence" value="ECO:0007669"/>
    <property type="project" value="InterPro"/>
</dbReference>
<evidence type="ECO:0000256" key="8">
    <source>
        <dbReference type="ARBA" id="ARBA00022840"/>
    </source>
</evidence>
<dbReference type="Proteomes" id="UP000886523">
    <property type="component" value="Unassembled WGS sequence"/>
</dbReference>
<feature type="region of interest" description="Disordered" evidence="11">
    <location>
        <begin position="1046"/>
        <end position="1065"/>
    </location>
</feature>
<dbReference type="PROSITE" id="PS50077">
    <property type="entry name" value="HEAT_REPEAT"/>
    <property type="match status" value="1"/>
</dbReference>
<feature type="region of interest" description="Disordered" evidence="11">
    <location>
        <begin position="899"/>
        <end position="923"/>
    </location>
</feature>
<feature type="domain" description="Protein kinase" evidence="12">
    <location>
        <begin position="27"/>
        <end position="304"/>
    </location>
</feature>
<evidence type="ECO:0000256" key="3">
    <source>
        <dbReference type="ARBA" id="ARBA00022574"/>
    </source>
</evidence>
<gene>
    <name evidence="13" type="ORF">BS47DRAFT_1371689</name>
</gene>
<evidence type="ECO:0000256" key="11">
    <source>
        <dbReference type="SAM" id="MobiDB-lite"/>
    </source>
</evidence>
<dbReference type="EC" id="2.7.11.1" evidence="1"/>
<evidence type="ECO:0000259" key="12">
    <source>
        <dbReference type="PROSITE" id="PS50011"/>
    </source>
</evidence>